<keyword evidence="6" id="KW-0969">Cilium</keyword>
<dbReference type="PANTHER" id="PTHR21683">
    <property type="entry name" value="COILED-COIL DOMAIN-CONTAINING PROTEIN 42 LIKE-2-LIKE-RELATED"/>
    <property type="match status" value="1"/>
</dbReference>
<dbReference type="PANTHER" id="PTHR21683:SF3">
    <property type="entry name" value="CILIA AND FLAGELLA ASSOCIATED PROTEIN 100"/>
    <property type="match status" value="1"/>
</dbReference>
<keyword evidence="1 2" id="KW-0175">Coiled coil</keyword>
<dbReference type="AlphaFoldDB" id="A0A6J2UPW1"/>
<evidence type="ECO:0000256" key="1">
    <source>
        <dbReference type="ARBA" id="ARBA00023054"/>
    </source>
</evidence>
<keyword evidence="5" id="KW-1185">Reference proteome</keyword>
<proteinExistence type="predicted"/>
<protein>
    <submittedName>
        <fullName evidence="6">Cilia- and flagella-associated protein 100</fullName>
    </submittedName>
</protein>
<dbReference type="CTD" id="348807"/>
<accession>A0A6J2UPW1</accession>
<evidence type="ECO:0000256" key="3">
    <source>
        <dbReference type="SAM" id="MobiDB-lite"/>
    </source>
</evidence>
<evidence type="ECO:0000259" key="4">
    <source>
        <dbReference type="Pfam" id="PF13863"/>
    </source>
</evidence>
<feature type="domain" description="DUF4200" evidence="4">
    <location>
        <begin position="19"/>
        <end position="124"/>
    </location>
</feature>
<dbReference type="Proteomes" id="UP000504632">
    <property type="component" value="Chromosome 2"/>
</dbReference>
<name>A0A6J2UPW1_CHACN</name>
<evidence type="ECO:0000313" key="5">
    <source>
        <dbReference type="Proteomes" id="UP000504632"/>
    </source>
</evidence>
<dbReference type="InterPro" id="IPR051147">
    <property type="entry name" value="CFAP_domain-containing"/>
</dbReference>
<organism evidence="5 6">
    <name type="scientific">Chanos chanos</name>
    <name type="common">Milkfish</name>
    <name type="synonym">Mugil chanos</name>
    <dbReference type="NCBI Taxonomy" id="29144"/>
    <lineage>
        <taxon>Eukaryota</taxon>
        <taxon>Metazoa</taxon>
        <taxon>Chordata</taxon>
        <taxon>Craniata</taxon>
        <taxon>Vertebrata</taxon>
        <taxon>Euteleostomi</taxon>
        <taxon>Actinopterygii</taxon>
        <taxon>Neopterygii</taxon>
        <taxon>Teleostei</taxon>
        <taxon>Ostariophysi</taxon>
        <taxon>Gonorynchiformes</taxon>
        <taxon>Chanidae</taxon>
        <taxon>Chanos</taxon>
    </lineage>
</organism>
<keyword evidence="6" id="KW-0966">Cell projection</keyword>
<dbReference type="OrthoDB" id="10264063at2759"/>
<reference evidence="6" key="1">
    <citation type="submission" date="2025-08" db="UniProtKB">
        <authorList>
            <consortium name="RefSeq"/>
        </authorList>
    </citation>
    <scope>IDENTIFICATION</scope>
</reference>
<evidence type="ECO:0000313" key="6">
    <source>
        <dbReference type="RefSeq" id="XP_030621111.1"/>
    </source>
</evidence>
<dbReference type="GO" id="GO:0005856">
    <property type="term" value="C:cytoskeleton"/>
    <property type="evidence" value="ECO:0007669"/>
    <property type="project" value="UniProtKB-ARBA"/>
</dbReference>
<dbReference type="InParanoid" id="A0A6J2UPW1"/>
<dbReference type="Pfam" id="PF13863">
    <property type="entry name" value="DUF4200"/>
    <property type="match status" value="1"/>
</dbReference>
<keyword evidence="6" id="KW-0282">Flagellum</keyword>
<evidence type="ECO:0000256" key="2">
    <source>
        <dbReference type="SAM" id="Coils"/>
    </source>
</evidence>
<feature type="coiled-coil region" evidence="2">
    <location>
        <begin position="217"/>
        <end position="276"/>
    </location>
</feature>
<feature type="region of interest" description="Disordered" evidence="3">
    <location>
        <begin position="138"/>
        <end position="164"/>
    </location>
</feature>
<dbReference type="RefSeq" id="XP_030621111.1">
    <property type="nucleotide sequence ID" value="XM_030765251.1"/>
</dbReference>
<dbReference type="InterPro" id="IPR025252">
    <property type="entry name" value="DUF4200"/>
</dbReference>
<gene>
    <name evidence="6" type="primary">cfap100</name>
</gene>
<sequence length="433" mass="50227">MGQDKTNLTMAILISDPQCALVVKRDEIEQLQRVETVKEKKLSRTEKLLEDDAILFDSFLKENDKTSVEAIKVVEQETKEKLEKMEGIKKITTKMFTIKSDISGYKDILKEYMLYKDFLCKLSPVQWQEQQAAKKSLKPTFVTNESGGDKSKQGRTALSEPDRQYQELPSLPEAKHVKSLPQNKILDAVSETDHDSSEYEVEPELYFTQPQQLLDLLTELEEQNLSLIQNSRETEEALEEFRHTMEQTREKMELEADQLKQQIDTMNLSIKKESARAADLELKARLFNFGKDESEDQDGVLTALSHKVEVVYRSCVGNCEASLSALQMLVAIEDRLGELLENMEMIPKERLIIAERAMEREKRIRLRDEKIQQQKHHQEDRLKKALARAQSDIKKTVGKKLMPRSQPPVRKLKTCNFNNSIDKEREEHLYFFT</sequence>
<dbReference type="GeneID" id="115804752"/>